<dbReference type="Proteomes" id="UP000824540">
    <property type="component" value="Unassembled WGS sequence"/>
</dbReference>
<protein>
    <submittedName>
        <fullName evidence="2">Uncharacterized protein</fullName>
    </submittedName>
</protein>
<evidence type="ECO:0000313" key="3">
    <source>
        <dbReference type="Proteomes" id="UP000824540"/>
    </source>
</evidence>
<keyword evidence="3" id="KW-1185">Reference proteome</keyword>
<comment type="caution">
    <text evidence="2">The sequence shown here is derived from an EMBL/GenBank/DDBJ whole genome shotgun (WGS) entry which is preliminary data.</text>
</comment>
<evidence type="ECO:0000256" key="1">
    <source>
        <dbReference type="SAM" id="MobiDB-lite"/>
    </source>
</evidence>
<reference evidence="2" key="1">
    <citation type="thesis" date="2021" institute="BYU ScholarsArchive" country="Provo, UT, USA">
        <title>Applications of and Algorithms for Genome Assembly and Genomic Analyses with an Emphasis on Marine Teleosts.</title>
        <authorList>
            <person name="Pickett B.D."/>
        </authorList>
    </citation>
    <scope>NUCLEOTIDE SEQUENCE</scope>
    <source>
        <strain evidence="2">HI-2016</strain>
    </source>
</reference>
<dbReference type="EMBL" id="JAFBMS010000034">
    <property type="protein sequence ID" value="KAG9341599.1"/>
    <property type="molecule type" value="Genomic_DNA"/>
</dbReference>
<organism evidence="2 3">
    <name type="scientific">Albula glossodonta</name>
    <name type="common">roundjaw bonefish</name>
    <dbReference type="NCBI Taxonomy" id="121402"/>
    <lineage>
        <taxon>Eukaryota</taxon>
        <taxon>Metazoa</taxon>
        <taxon>Chordata</taxon>
        <taxon>Craniata</taxon>
        <taxon>Vertebrata</taxon>
        <taxon>Euteleostomi</taxon>
        <taxon>Actinopterygii</taxon>
        <taxon>Neopterygii</taxon>
        <taxon>Teleostei</taxon>
        <taxon>Albuliformes</taxon>
        <taxon>Albulidae</taxon>
        <taxon>Albula</taxon>
    </lineage>
</organism>
<accession>A0A8T2NMX1</accession>
<name>A0A8T2NMX1_9TELE</name>
<evidence type="ECO:0000313" key="2">
    <source>
        <dbReference type="EMBL" id="KAG9341599.1"/>
    </source>
</evidence>
<proteinExistence type="predicted"/>
<feature type="compositionally biased region" description="Basic and acidic residues" evidence="1">
    <location>
        <begin position="39"/>
        <end position="53"/>
    </location>
</feature>
<sequence length="89" mass="9537">MRTSAVAWYRGMLERGMFKYLQTASVLFMGQSSRSISGKGDHRGNLSLGEERSINAPLRSAAGAHQTGGWNGRRTAGMGTTHVPSLAVV</sequence>
<gene>
    <name evidence="2" type="ORF">JZ751_019114</name>
</gene>
<feature type="region of interest" description="Disordered" evidence="1">
    <location>
        <begin position="34"/>
        <end position="89"/>
    </location>
</feature>
<dbReference type="AlphaFoldDB" id="A0A8T2NMX1"/>